<dbReference type="Proteomes" id="UP000483820">
    <property type="component" value="Chromosome III"/>
</dbReference>
<dbReference type="RefSeq" id="XP_003111695.2">
    <property type="nucleotide sequence ID" value="XM_003111647.2"/>
</dbReference>
<proteinExistence type="predicted"/>
<accession>A0A6A5H7Q7</accession>
<feature type="region of interest" description="Disordered" evidence="2">
    <location>
        <begin position="254"/>
        <end position="302"/>
    </location>
</feature>
<evidence type="ECO:0000256" key="1">
    <source>
        <dbReference type="SAM" id="Coils"/>
    </source>
</evidence>
<name>A0A6A5H7Q7_CAERE</name>
<feature type="coiled-coil region" evidence="1">
    <location>
        <begin position="28"/>
        <end position="55"/>
    </location>
</feature>
<dbReference type="EMBL" id="WUAV01000003">
    <property type="protein sequence ID" value="KAF1762543.1"/>
    <property type="molecule type" value="Genomic_DNA"/>
</dbReference>
<dbReference type="KEGG" id="crq:GCK72_010805"/>
<comment type="caution">
    <text evidence="3">The sequence shown here is derived from an EMBL/GenBank/DDBJ whole genome shotgun (WGS) entry which is preliminary data.</text>
</comment>
<dbReference type="AlphaFoldDB" id="A0A6A5H7Q7"/>
<evidence type="ECO:0000313" key="4">
    <source>
        <dbReference type="Proteomes" id="UP000483820"/>
    </source>
</evidence>
<evidence type="ECO:0000256" key="2">
    <source>
        <dbReference type="SAM" id="MobiDB-lite"/>
    </source>
</evidence>
<dbReference type="GeneID" id="9811746"/>
<gene>
    <name evidence="3" type="ORF">GCK72_010805</name>
</gene>
<sequence>MEESQESNFSLSKFDANEDGSLSQYMSINECEREIQMLERDIRQQKESSSNAKTAITFGQLRKIHSLSTMLGPHKELFYERICRAAEIQRASLKNRLKSNINKFEPSTPLSFTQGGFDSSQNSLSASESQNFVVTPTTLHNLFNNSRKNQIEMLAPLASEEELMRFPAERQFDLMQIGFSYDEVKQLLEMFDKYKNDVQEINRHNTLTQVLNQFCNYISMYAPPNLKLISSAFNLLELGNPANEVKRVLLKARRREDSEESDVAPFVKKSCPSSQSPRSPNRDELLLGLDRSPPSDDGTQKV</sequence>
<keyword evidence="1" id="KW-0175">Coiled coil</keyword>
<evidence type="ECO:0000313" key="3">
    <source>
        <dbReference type="EMBL" id="KAF1762543.1"/>
    </source>
</evidence>
<dbReference type="CTD" id="9811746"/>
<organism evidence="3 4">
    <name type="scientific">Caenorhabditis remanei</name>
    <name type="common">Caenorhabditis vulgaris</name>
    <dbReference type="NCBI Taxonomy" id="31234"/>
    <lineage>
        <taxon>Eukaryota</taxon>
        <taxon>Metazoa</taxon>
        <taxon>Ecdysozoa</taxon>
        <taxon>Nematoda</taxon>
        <taxon>Chromadorea</taxon>
        <taxon>Rhabditida</taxon>
        <taxon>Rhabditina</taxon>
        <taxon>Rhabditomorpha</taxon>
        <taxon>Rhabditoidea</taxon>
        <taxon>Rhabditidae</taxon>
        <taxon>Peloderinae</taxon>
        <taxon>Caenorhabditis</taxon>
    </lineage>
</organism>
<protein>
    <submittedName>
        <fullName evidence="3">Uncharacterized protein</fullName>
    </submittedName>
</protein>
<reference evidence="3 4" key="1">
    <citation type="submission" date="2019-12" db="EMBL/GenBank/DDBJ databases">
        <title>Chromosome-level assembly of the Caenorhabditis remanei genome.</title>
        <authorList>
            <person name="Teterina A.A."/>
            <person name="Willis J.H."/>
            <person name="Phillips P.C."/>
        </authorList>
    </citation>
    <scope>NUCLEOTIDE SEQUENCE [LARGE SCALE GENOMIC DNA]</scope>
    <source>
        <strain evidence="3 4">PX506</strain>
        <tissue evidence="3">Whole organism</tissue>
    </source>
</reference>